<dbReference type="Proteomes" id="UP000321638">
    <property type="component" value="Unassembled WGS sequence"/>
</dbReference>
<feature type="region of interest" description="Disordered" evidence="1">
    <location>
        <begin position="1"/>
        <end position="31"/>
    </location>
</feature>
<evidence type="ECO:0000313" key="2">
    <source>
        <dbReference type="EMBL" id="TXL73146.1"/>
    </source>
</evidence>
<evidence type="ECO:0000256" key="1">
    <source>
        <dbReference type="SAM" id="MobiDB-lite"/>
    </source>
</evidence>
<protein>
    <submittedName>
        <fullName evidence="2">Uncharacterized protein</fullName>
    </submittedName>
</protein>
<sequence>MGKEPQPENGKRRTGGTRDEPRGREPPGAASYDVTFRELLKLYRELAADGAAPQVTDAITQALLTVIGSGPSFAALESLVSANQANGLMYHNSVATQQRTNILSMVATTKCVNALLGNHGRWPATELDDDDDAP</sequence>
<dbReference type="InterPro" id="IPR021070">
    <property type="entry name" value="Killing_trait_RebB"/>
</dbReference>
<comment type="caution">
    <text evidence="2">The sequence shown here is derived from an EMBL/GenBank/DDBJ whole genome shotgun (WGS) entry which is preliminary data.</text>
</comment>
<keyword evidence="3" id="KW-1185">Reference proteome</keyword>
<dbReference type="OrthoDB" id="9904323at2"/>
<feature type="compositionally biased region" description="Basic and acidic residues" evidence="1">
    <location>
        <begin position="1"/>
        <end position="25"/>
    </location>
</feature>
<accession>A0A5C8PH68</accession>
<name>A0A5C8PH68_9HYPH</name>
<reference evidence="2 3" key="1">
    <citation type="submission" date="2019-06" db="EMBL/GenBank/DDBJ databases">
        <title>New taxonomy in bacterial strain CC-CFT640, isolated from vineyard.</title>
        <authorList>
            <person name="Lin S.-Y."/>
            <person name="Tsai C.-F."/>
            <person name="Young C.-C."/>
        </authorList>
    </citation>
    <scope>NUCLEOTIDE SEQUENCE [LARGE SCALE GENOMIC DNA]</scope>
    <source>
        <strain evidence="2 3">CC-CFT640</strain>
    </source>
</reference>
<dbReference type="Pfam" id="PF11747">
    <property type="entry name" value="RebB"/>
    <property type="match status" value="1"/>
</dbReference>
<dbReference type="EMBL" id="VDUZ01000027">
    <property type="protein sequence ID" value="TXL73146.1"/>
    <property type="molecule type" value="Genomic_DNA"/>
</dbReference>
<evidence type="ECO:0000313" key="3">
    <source>
        <dbReference type="Proteomes" id="UP000321638"/>
    </source>
</evidence>
<dbReference type="AlphaFoldDB" id="A0A5C8PH68"/>
<proteinExistence type="predicted"/>
<gene>
    <name evidence="2" type="ORF">FHP25_22195</name>
</gene>
<dbReference type="RefSeq" id="WP_147849166.1">
    <property type="nucleotide sequence ID" value="NZ_VDUZ01000027.1"/>
</dbReference>
<organism evidence="2 3">
    <name type="scientific">Vineibacter terrae</name>
    <dbReference type="NCBI Taxonomy" id="2586908"/>
    <lineage>
        <taxon>Bacteria</taxon>
        <taxon>Pseudomonadati</taxon>
        <taxon>Pseudomonadota</taxon>
        <taxon>Alphaproteobacteria</taxon>
        <taxon>Hyphomicrobiales</taxon>
        <taxon>Vineibacter</taxon>
    </lineage>
</organism>